<evidence type="ECO:0000313" key="4">
    <source>
        <dbReference type="Proteomes" id="UP000619293"/>
    </source>
</evidence>
<dbReference type="InterPro" id="IPR055592">
    <property type="entry name" value="DUF7168"/>
</dbReference>
<feature type="domain" description="DUF7168" evidence="2">
    <location>
        <begin position="265"/>
        <end position="363"/>
    </location>
</feature>
<organism evidence="3 4">
    <name type="scientific">Catellatospora chokoriensis</name>
    <dbReference type="NCBI Taxonomy" id="310353"/>
    <lineage>
        <taxon>Bacteria</taxon>
        <taxon>Bacillati</taxon>
        <taxon>Actinomycetota</taxon>
        <taxon>Actinomycetes</taxon>
        <taxon>Micromonosporales</taxon>
        <taxon>Micromonosporaceae</taxon>
        <taxon>Catellatospora</taxon>
    </lineage>
</organism>
<evidence type="ECO:0000313" key="3">
    <source>
        <dbReference type="EMBL" id="GIF88650.1"/>
    </source>
</evidence>
<feature type="domain" description="DUF2786" evidence="1">
    <location>
        <begin position="199"/>
        <end position="238"/>
    </location>
</feature>
<dbReference type="RefSeq" id="WP_191838529.1">
    <property type="nucleotide sequence ID" value="NZ_BAAALB010000005.1"/>
</dbReference>
<name>A0A8J3K0W0_9ACTN</name>
<dbReference type="Pfam" id="PF10979">
    <property type="entry name" value="DUF2786"/>
    <property type="match status" value="1"/>
</dbReference>
<dbReference type="InterPro" id="IPR024498">
    <property type="entry name" value="DUF2786"/>
</dbReference>
<sequence>MPTTPTAEQARRYADRMLVEIAAALLQRDHRRYRVVCDQVYASTLDPQAVDAAVSHALEQAVQHAWNTNWRPVELDHTLRRFAVRAGAPKSAGNWMAQLLADVTASRMRAHDPATVDRRWAAELAAVEATVWWHDDAGQLAQFGARHSLDRLKVLGGAFELMRWLYQELPPLEHAGHAPGAPGRPRRAATAATEHADQRMLDRIRALLAKAESTDFPEEAEAFTAKAQQLMARHSIDHALVDAAAGISDGPESRRIVIANPYEGPKAMLLQVVAEANRCRALNFKDLGLSTIVGFGPDLDAVEMLYTSLLVQAIHAMTTANQRADRYGRKDVRSFRSAFLSAYAHRIGERLTEVREEVDAAASLGTDLVPVLAARTEAVDTAFEDLFPHRVSRTSRVANAAGWASGRAAADRAELAIRNPLPATTER</sequence>
<evidence type="ECO:0000259" key="2">
    <source>
        <dbReference type="Pfam" id="PF23771"/>
    </source>
</evidence>
<comment type="caution">
    <text evidence="3">The sequence shown here is derived from an EMBL/GenBank/DDBJ whole genome shotgun (WGS) entry which is preliminary data.</text>
</comment>
<dbReference type="AlphaFoldDB" id="A0A8J3K0W0"/>
<dbReference type="Pfam" id="PF23771">
    <property type="entry name" value="DUF7168"/>
    <property type="match status" value="1"/>
</dbReference>
<evidence type="ECO:0008006" key="5">
    <source>
        <dbReference type="Google" id="ProtNLM"/>
    </source>
</evidence>
<proteinExistence type="predicted"/>
<protein>
    <recommendedName>
        <fullName evidence="5">DUF2786 domain-containing protein</fullName>
    </recommendedName>
</protein>
<reference evidence="3 4" key="1">
    <citation type="submission" date="2021-01" db="EMBL/GenBank/DDBJ databases">
        <title>Whole genome shotgun sequence of Catellatospora chokoriensis NBRC 107358.</title>
        <authorList>
            <person name="Komaki H."/>
            <person name="Tamura T."/>
        </authorList>
    </citation>
    <scope>NUCLEOTIDE SEQUENCE [LARGE SCALE GENOMIC DNA]</scope>
    <source>
        <strain evidence="3 4">NBRC 107358</strain>
    </source>
</reference>
<dbReference type="Proteomes" id="UP000619293">
    <property type="component" value="Unassembled WGS sequence"/>
</dbReference>
<evidence type="ECO:0000259" key="1">
    <source>
        <dbReference type="Pfam" id="PF10979"/>
    </source>
</evidence>
<keyword evidence="4" id="KW-1185">Reference proteome</keyword>
<dbReference type="EMBL" id="BONG01000010">
    <property type="protein sequence ID" value="GIF88650.1"/>
    <property type="molecule type" value="Genomic_DNA"/>
</dbReference>
<gene>
    <name evidence="3" type="ORF">Cch02nite_20940</name>
</gene>
<accession>A0A8J3K0W0</accession>